<evidence type="ECO:0000313" key="8">
    <source>
        <dbReference type="EnsemblPlants" id="TraesCS7D02G463000.1"/>
    </source>
</evidence>
<dbReference type="Gramene" id="TraesCAD_scaffold_011088_01G000100.1">
    <property type="protein sequence ID" value="TraesCAD_scaffold_011088_01G000100.1"/>
    <property type="gene ID" value="TraesCAD_scaffold_011088_01G000100"/>
</dbReference>
<dbReference type="KEGG" id="taes:123168742"/>
<dbReference type="Gramene" id="TraesJUL7D03G04508020.1">
    <property type="protein sequence ID" value="TraesJUL7D03G04508020.1"/>
    <property type="gene ID" value="TraesJUL7D03G04508020"/>
</dbReference>
<keyword evidence="2" id="KW-0805">Transcription regulation</keyword>
<evidence type="ECO:0000256" key="3">
    <source>
        <dbReference type="ARBA" id="ARBA00023125"/>
    </source>
</evidence>
<dbReference type="CDD" id="cd10017">
    <property type="entry name" value="B3_DNA"/>
    <property type="match status" value="1"/>
</dbReference>
<dbReference type="InterPro" id="IPR015300">
    <property type="entry name" value="DNA-bd_pseudobarrel_sf"/>
</dbReference>
<evidence type="ECO:0000256" key="2">
    <source>
        <dbReference type="ARBA" id="ARBA00023015"/>
    </source>
</evidence>
<dbReference type="AlphaFoldDB" id="A0A3B6TR77"/>
<proteinExistence type="predicted"/>
<dbReference type="Gramene" id="TraesJAG7D03G04446550.2">
    <property type="protein sequence ID" value="TraesJAG7D03G04446550.2"/>
    <property type="gene ID" value="TraesJAG7D03G04446550"/>
</dbReference>
<dbReference type="Gramene" id="TraesLAC7D03G04410740.1">
    <property type="protein sequence ID" value="TraesLAC7D03G04410740.1"/>
    <property type="gene ID" value="TraesLAC7D03G04410740"/>
</dbReference>
<dbReference type="Gramene" id="TraesROB_scaffold_006892_01G000100.1">
    <property type="protein sequence ID" value="TraesROB_scaffold_006892_01G000100.1"/>
    <property type="gene ID" value="TraesROB_scaffold_006892_01G000100"/>
</dbReference>
<dbReference type="GO" id="GO:0009725">
    <property type="term" value="P:response to hormone"/>
    <property type="evidence" value="ECO:0007669"/>
    <property type="project" value="InterPro"/>
</dbReference>
<dbReference type="Gramene" id="TraesCS7D03G1098600.1">
    <property type="protein sequence ID" value="TraesCS7D03G1098600.1.CDS"/>
    <property type="gene ID" value="TraesCS7D03G1098600"/>
</dbReference>
<reference evidence="8" key="1">
    <citation type="submission" date="2018-08" db="EMBL/GenBank/DDBJ databases">
        <authorList>
            <person name="Rossello M."/>
        </authorList>
    </citation>
    <scope>NUCLEOTIDE SEQUENCE [LARGE SCALE GENOMIC DNA]</scope>
    <source>
        <strain evidence="8">cv. Chinese Spring</strain>
    </source>
</reference>
<dbReference type="PANTHER" id="PTHR31384">
    <property type="entry name" value="AUXIN RESPONSE FACTOR 4-RELATED"/>
    <property type="match status" value="1"/>
</dbReference>
<keyword evidence="4" id="KW-0804">Transcription</keyword>
<dbReference type="GeneID" id="123168742"/>
<accession>A0A3B6TR77</accession>
<dbReference type="SMART" id="SM01019">
    <property type="entry name" value="B3"/>
    <property type="match status" value="1"/>
</dbReference>
<keyword evidence="9" id="KW-1185">Reference proteome</keyword>
<organism evidence="8">
    <name type="scientific">Triticum aestivum</name>
    <name type="common">Wheat</name>
    <dbReference type="NCBI Taxonomy" id="4565"/>
    <lineage>
        <taxon>Eukaryota</taxon>
        <taxon>Viridiplantae</taxon>
        <taxon>Streptophyta</taxon>
        <taxon>Embryophyta</taxon>
        <taxon>Tracheophyta</taxon>
        <taxon>Spermatophyta</taxon>
        <taxon>Magnoliopsida</taxon>
        <taxon>Liliopsida</taxon>
        <taxon>Poales</taxon>
        <taxon>Poaceae</taxon>
        <taxon>BOP clade</taxon>
        <taxon>Pooideae</taxon>
        <taxon>Triticodae</taxon>
        <taxon>Triticeae</taxon>
        <taxon>Triticinae</taxon>
        <taxon>Triticum</taxon>
    </lineage>
</organism>
<dbReference type="Gramene" id="TraesLDM7D03G04468770.1">
    <property type="protein sequence ID" value="TraesLDM7D03G04468770.1"/>
    <property type="gene ID" value="TraesLDM7D03G04468770"/>
</dbReference>
<dbReference type="InterPro" id="IPR044835">
    <property type="entry name" value="ARF_plant"/>
</dbReference>
<dbReference type="Gramene" id="TraesSYM7D03G04517650.1">
    <property type="protein sequence ID" value="TraesSYM7D03G04517650.1"/>
    <property type="gene ID" value="TraesSYM7D03G04517650"/>
</dbReference>
<evidence type="ECO:0000256" key="1">
    <source>
        <dbReference type="ARBA" id="ARBA00004123"/>
    </source>
</evidence>
<dbReference type="Gramene" id="TraesNOR7D03G04512690.1">
    <property type="protein sequence ID" value="TraesNOR7D03G04512690.1"/>
    <property type="gene ID" value="TraesNOR7D03G04512690"/>
</dbReference>
<dbReference type="Gene3D" id="2.40.330.10">
    <property type="entry name" value="DNA-binding pseudobarrel domain"/>
    <property type="match status" value="1"/>
</dbReference>
<evidence type="ECO:0000256" key="5">
    <source>
        <dbReference type="ARBA" id="ARBA00023242"/>
    </source>
</evidence>
<sequence>MAAQFPVDGRWVSSVVALSRLPPPGTEAFYFARGHAEQWPHLPAAPEGHAHGVPCEVTAVDYFTDGEEPCARITLLPRPHNPPPAAIDIPAPGRFVFYAKQIQQGDWQRSYFQVPKECERLFPPHQAAGDKQDLLLHDISGNSWNMEHTHRGATRSLSRDWQDLVHEKGVKVRDIIVFVRCPDGRILVDLRRATPVNRDWGGQEVAQASQLAIEGGAFTVTYYPGRGGESFVVPRAVVDAAAEREWEVDTPVRLLPKDEVVHVQQQGSASGVIARGTIGAVVPGATTWRSLQVDWDGSTSSTPAVNKWQVEPEGTRDAKRRRLSKTVPPVASTAQRGVKLFGKTLVPEGSGSRS</sequence>
<reference evidence="8" key="2">
    <citation type="submission" date="2018-10" db="UniProtKB">
        <authorList>
            <consortium name="EnsemblPlants"/>
        </authorList>
    </citation>
    <scope>IDENTIFICATION</scope>
</reference>
<dbReference type="Gramene" id="TraesPARA_EIv1.0_2620340.1">
    <property type="protein sequence ID" value="TraesPARA_EIv1.0_2620340.1.CDS"/>
    <property type="gene ID" value="TraesPARA_EIv1.0_2620340"/>
</dbReference>
<dbReference type="Gramene" id="TraesWEE_scaffold_119921_01G000100.1">
    <property type="protein sequence ID" value="TraesWEE_scaffold_119921_01G000100.1"/>
    <property type="gene ID" value="TraesWEE_scaffold_119921_01G000100"/>
</dbReference>
<dbReference type="OrthoDB" id="585714at2759"/>
<dbReference type="Gramene" id="TraesARI7D03G04540340.1">
    <property type="protein sequence ID" value="TraesARI7D03G04540340.1"/>
    <property type="gene ID" value="TraesARI7D03G04540340"/>
</dbReference>
<name>A0A3B6TR77_WHEAT</name>
<evidence type="ECO:0000256" key="6">
    <source>
        <dbReference type="SAM" id="MobiDB-lite"/>
    </source>
</evidence>
<keyword evidence="3" id="KW-0238">DNA-binding</keyword>
<evidence type="ECO:0000313" key="9">
    <source>
        <dbReference type="Proteomes" id="UP000019116"/>
    </source>
</evidence>
<gene>
    <name evidence="8" type="primary">LOC123168742</name>
</gene>
<dbReference type="OMA" id="ISHYPNA"/>
<comment type="subcellular location">
    <subcellularLocation>
        <location evidence="1">Nucleus</location>
    </subcellularLocation>
</comment>
<dbReference type="SUPFAM" id="SSF101936">
    <property type="entry name" value="DNA-binding pseudobarrel domain"/>
    <property type="match status" value="1"/>
</dbReference>
<dbReference type="PROSITE" id="PS50863">
    <property type="entry name" value="B3"/>
    <property type="match status" value="1"/>
</dbReference>
<feature type="domain" description="TF-B3" evidence="7">
    <location>
        <begin position="97"/>
        <end position="194"/>
    </location>
</feature>
<feature type="region of interest" description="Disordered" evidence="6">
    <location>
        <begin position="310"/>
        <end position="336"/>
    </location>
</feature>
<dbReference type="Proteomes" id="UP000019116">
    <property type="component" value="Chromosome 7D"/>
</dbReference>
<dbReference type="InterPro" id="IPR003340">
    <property type="entry name" value="B3_DNA-bd"/>
</dbReference>
<dbReference type="Gramene" id="TraesMAC7D03G04455510.1">
    <property type="protein sequence ID" value="TraesMAC7D03G04455510.1"/>
    <property type="gene ID" value="TraesMAC7D03G04455510"/>
</dbReference>
<dbReference type="GO" id="GO:0000976">
    <property type="term" value="F:transcription cis-regulatory region binding"/>
    <property type="evidence" value="ECO:0000318"/>
    <property type="project" value="GO_Central"/>
</dbReference>
<evidence type="ECO:0000256" key="4">
    <source>
        <dbReference type="ARBA" id="ARBA00023163"/>
    </source>
</evidence>
<dbReference type="SMR" id="A0A3B6TR77"/>
<protein>
    <submittedName>
        <fullName evidence="8">Auxin response factor</fullName>
    </submittedName>
</protein>
<dbReference type="GO" id="GO:0006355">
    <property type="term" value="P:regulation of DNA-templated transcription"/>
    <property type="evidence" value="ECO:0000318"/>
    <property type="project" value="GO_Central"/>
</dbReference>
<keyword evidence="5" id="KW-0539">Nucleus</keyword>
<dbReference type="Gramene" id="TraesSTA7D03G04457420.1">
    <property type="protein sequence ID" value="TraesSTA7D03G04457420.1"/>
    <property type="gene ID" value="TraesSTA7D03G04457420"/>
</dbReference>
<dbReference type="Gramene" id="TraesCLE_scaffold_001217_01G000100.1">
    <property type="protein sequence ID" value="TraesCLE_scaffold_001217_01G000100.1"/>
    <property type="gene ID" value="TraesCLE_scaffold_001217_01G000100"/>
</dbReference>
<dbReference type="PANTHER" id="PTHR31384:SF104">
    <property type="entry name" value="AUXIN RESPONSE FACTOR"/>
    <property type="match status" value="1"/>
</dbReference>
<dbReference type="EnsemblPlants" id="TraesCS7D02G463000.1">
    <property type="protein sequence ID" value="TraesCS7D02G463000.1"/>
    <property type="gene ID" value="TraesCS7D02G463000"/>
</dbReference>
<dbReference type="Gramene" id="TraesCS7D02G463000.1">
    <property type="protein sequence ID" value="TraesCS7D02G463000.1"/>
    <property type="gene ID" value="TraesCS7D02G463000"/>
</dbReference>
<dbReference type="GO" id="GO:0005634">
    <property type="term" value="C:nucleus"/>
    <property type="evidence" value="ECO:0000318"/>
    <property type="project" value="GO_Central"/>
</dbReference>
<dbReference type="RefSeq" id="XP_044442546.1">
    <property type="nucleotide sequence ID" value="XM_044586611.1"/>
</dbReference>
<evidence type="ECO:0000259" key="7">
    <source>
        <dbReference type="PROSITE" id="PS50863"/>
    </source>
</evidence>
<dbReference type="Pfam" id="PF02362">
    <property type="entry name" value="B3"/>
    <property type="match status" value="1"/>
</dbReference>